<dbReference type="EMBL" id="BMIF01000011">
    <property type="protein sequence ID" value="GGA75588.1"/>
    <property type="molecule type" value="Genomic_DNA"/>
</dbReference>
<comment type="caution">
    <text evidence="2">The sequence shown here is derived from an EMBL/GenBank/DDBJ whole genome shotgun (WGS) entry which is preliminary data.</text>
</comment>
<reference evidence="2" key="2">
    <citation type="submission" date="2020-09" db="EMBL/GenBank/DDBJ databases">
        <authorList>
            <person name="Sun Q."/>
            <person name="Zhou Y."/>
        </authorList>
    </citation>
    <scope>NUCLEOTIDE SEQUENCE</scope>
    <source>
        <strain evidence="2">CGMCC 1.15320</strain>
    </source>
</reference>
<evidence type="ECO:0000313" key="2">
    <source>
        <dbReference type="EMBL" id="GGA75588.1"/>
    </source>
</evidence>
<reference evidence="2" key="1">
    <citation type="journal article" date="2014" name="Int. J. Syst. Evol. Microbiol.">
        <title>Complete genome sequence of Corynebacterium casei LMG S-19264T (=DSM 44701T), isolated from a smear-ripened cheese.</title>
        <authorList>
            <consortium name="US DOE Joint Genome Institute (JGI-PGF)"/>
            <person name="Walter F."/>
            <person name="Albersmeier A."/>
            <person name="Kalinowski J."/>
            <person name="Ruckert C."/>
        </authorList>
    </citation>
    <scope>NUCLEOTIDE SEQUENCE</scope>
    <source>
        <strain evidence="2">CGMCC 1.15320</strain>
    </source>
</reference>
<gene>
    <name evidence="2" type="ORF">GCM10011385_32000</name>
</gene>
<name>A0A916W7L8_9HYPH</name>
<sequence>MPISDVDGWSTTHDPADPWCTNNGGTTDFESTNTLVPLIDIWKSGQVFTPSGYLVSAEGAQHAELSTWQASRLYQTVCLIQGEVVDWEFSHTHRTIAAETMEFSISNSDGVKLQTITTATSSDTTAGSGTCGTGTCNAPQLITGAAQPDGNSSPLRNPWTKHSGTFTWTGQTGNQQFGFETLHPLGSHEGNLLDAIQLNGLKPFVELSQTQYFSVEGVTDNVSVRARPPVNIG</sequence>
<accession>A0A916W7L8</accession>
<dbReference type="Proteomes" id="UP000636264">
    <property type="component" value="Unassembled WGS sequence"/>
</dbReference>
<proteinExistence type="predicted"/>
<keyword evidence="3" id="KW-1185">Reference proteome</keyword>
<dbReference type="AlphaFoldDB" id="A0A916W7L8"/>
<protein>
    <submittedName>
        <fullName evidence="2">Uncharacterized protein</fullName>
    </submittedName>
</protein>
<evidence type="ECO:0000256" key="1">
    <source>
        <dbReference type="SAM" id="MobiDB-lite"/>
    </source>
</evidence>
<feature type="region of interest" description="Disordered" evidence="1">
    <location>
        <begin position="1"/>
        <end position="24"/>
    </location>
</feature>
<organism evidence="2 3">
    <name type="scientific">Nitratireductor aestuarii</name>
    <dbReference type="NCBI Taxonomy" id="1735103"/>
    <lineage>
        <taxon>Bacteria</taxon>
        <taxon>Pseudomonadati</taxon>
        <taxon>Pseudomonadota</taxon>
        <taxon>Alphaproteobacteria</taxon>
        <taxon>Hyphomicrobiales</taxon>
        <taxon>Phyllobacteriaceae</taxon>
        <taxon>Nitratireductor</taxon>
    </lineage>
</organism>
<evidence type="ECO:0000313" key="3">
    <source>
        <dbReference type="Proteomes" id="UP000636264"/>
    </source>
</evidence>